<organism evidence="1">
    <name type="scientific">Arundo donax</name>
    <name type="common">Giant reed</name>
    <name type="synonym">Donax arundinaceus</name>
    <dbReference type="NCBI Taxonomy" id="35708"/>
    <lineage>
        <taxon>Eukaryota</taxon>
        <taxon>Viridiplantae</taxon>
        <taxon>Streptophyta</taxon>
        <taxon>Embryophyta</taxon>
        <taxon>Tracheophyta</taxon>
        <taxon>Spermatophyta</taxon>
        <taxon>Magnoliopsida</taxon>
        <taxon>Liliopsida</taxon>
        <taxon>Poales</taxon>
        <taxon>Poaceae</taxon>
        <taxon>PACMAD clade</taxon>
        <taxon>Arundinoideae</taxon>
        <taxon>Arundineae</taxon>
        <taxon>Arundo</taxon>
    </lineage>
</organism>
<reference evidence="1" key="2">
    <citation type="journal article" date="2015" name="Data Brief">
        <title>Shoot transcriptome of the giant reed, Arundo donax.</title>
        <authorList>
            <person name="Barrero R.A."/>
            <person name="Guerrero F.D."/>
            <person name="Moolhuijzen P."/>
            <person name="Goolsby J.A."/>
            <person name="Tidwell J."/>
            <person name="Bellgard S.E."/>
            <person name="Bellgard M.I."/>
        </authorList>
    </citation>
    <scope>NUCLEOTIDE SEQUENCE</scope>
    <source>
        <tissue evidence="1">Shoot tissue taken approximately 20 cm above the soil surface</tissue>
    </source>
</reference>
<dbReference type="EMBL" id="GBRH01221445">
    <property type="protein sequence ID" value="JAD76450.1"/>
    <property type="molecule type" value="Transcribed_RNA"/>
</dbReference>
<reference evidence="1" key="1">
    <citation type="submission" date="2014-09" db="EMBL/GenBank/DDBJ databases">
        <authorList>
            <person name="Magalhaes I.L.F."/>
            <person name="Oliveira U."/>
            <person name="Santos F.R."/>
            <person name="Vidigal T.H.D.A."/>
            <person name="Brescovit A.D."/>
            <person name="Santos A.J."/>
        </authorList>
    </citation>
    <scope>NUCLEOTIDE SEQUENCE</scope>
    <source>
        <tissue evidence="1">Shoot tissue taken approximately 20 cm above the soil surface</tissue>
    </source>
</reference>
<protein>
    <submittedName>
        <fullName evidence="1">Uncharacterized protein</fullName>
    </submittedName>
</protein>
<name>A0A0A9CSS4_ARUDO</name>
<accession>A0A0A9CSS4</accession>
<evidence type="ECO:0000313" key="1">
    <source>
        <dbReference type="EMBL" id="JAD76450.1"/>
    </source>
</evidence>
<proteinExistence type="predicted"/>
<sequence length="108" mass="12721">MLGGLSKQYYLITHPLMSPVQNRLRMWPLPLPLIVPWASCLVAHFQQLVLRPWMKMLLMLAQFWHSTWEYMFLASSFLFRKEGNLSSFALESKSTTLLPEPEMIFLFT</sequence>
<dbReference type="AlphaFoldDB" id="A0A0A9CSS4"/>